<name>C0FRY4_9FIRM</name>
<reference evidence="1 2" key="2">
    <citation type="submission" date="2009-03" db="EMBL/GenBank/DDBJ databases">
        <title>Draft genome sequence of Roseburia inulinivorans (DSM 16841).</title>
        <authorList>
            <person name="Sudarsanam P."/>
            <person name="Ley R."/>
            <person name="Guruge J."/>
            <person name="Turnbaugh P.J."/>
            <person name="Mahowald M."/>
            <person name="Liep D."/>
            <person name="Gordon J."/>
        </authorList>
    </citation>
    <scope>NUCLEOTIDE SEQUENCE [LARGE SCALE GENOMIC DNA]</scope>
    <source>
        <strain evidence="1 2">DSM 16841</strain>
    </source>
</reference>
<gene>
    <name evidence="1" type="ORF">ROSEINA2194_01495</name>
</gene>
<accession>C0FRY4</accession>
<evidence type="ECO:0000313" key="2">
    <source>
        <dbReference type="Proteomes" id="UP000003561"/>
    </source>
</evidence>
<sequence length="39" mass="4691">MEKQNPARKETIFCAGFSLFYKLRKNTNVKLHKNSMRFL</sequence>
<evidence type="ECO:0000313" key="1">
    <source>
        <dbReference type="EMBL" id="EEG94652.1"/>
    </source>
</evidence>
<comment type="caution">
    <text evidence="1">The sequence shown here is derived from an EMBL/GenBank/DDBJ whole genome shotgun (WGS) entry which is preliminary data.</text>
</comment>
<organism evidence="1 2">
    <name type="scientific">Roseburia inulinivorans DSM 16841</name>
    <dbReference type="NCBI Taxonomy" id="622312"/>
    <lineage>
        <taxon>Bacteria</taxon>
        <taxon>Bacillati</taxon>
        <taxon>Bacillota</taxon>
        <taxon>Clostridia</taxon>
        <taxon>Lachnospirales</taxon>
        <taxon>Lachnospiraceae</taxon>
        <taxon>Roseburia</taxon>
    </lineage>
</organism>
<dbReference type="AlphaFoldDB" id="C0FRY4"/>
<protein>
    <submittedName>
        <fullName evidence="1">Uncharacterized protein</fullName>
    </submittedName>
</protein>
<dbReference type="EMBL" id="ACFY01000058">
    <property type="protein sequence ID" value="EEG94652.1"/>
    <property type="molecule type" value="Genomic_DNA"/>
</dbReference>
<dbReference type="Proteomes" id="UP000003561">
    <property type="component" value="Unassembled WGS sequence"/>
</dbReference>
<reference evidence="1 2" key="1">
    <citation type="submission" date="2009-02" db="EMBL/GenBank/DDBJ databases">
        <authorList>
            <person name="Fulton L."/>
            <person name="Clifton S."/>
            <person name="Fulton B."/>
            <person name="Xu J."/>
            <person name="Minx P."/>
            <person name="Pepin K.H."/>
            <person name="Johnson M."/>
            <person name="Bhonagiri V."/>
            <person name="Nash W.E."/>
            <person name="Mardis E.R."/>
            <person name="Wilson R.K."/>
        </authorList>
    </citation>
    <scope>NUCLEOTIDE SEQUENCE [LARGE SCALE GENOMIC DNA]</scope>
    <source>
        <strain evidence="1 2">DSM 16841</strain>
    </source>
</reference>
<proteinExistence type="predicted"/>